<evidence type="ECO:0000313" key="1">
    <source>
        <dbReference type="EMBL" id="KAJ2891476.1"/>
    </source>
</evidence>
<feature type="non-terminal residue" evidence="1">
    <location>
        <position position="1"/>
    </location>
</feature>
<accession>A0ACC1M0T2</accession>
<organism evidence="1 2">
    <name type="scientific">Coemansia aciculifera</name>
    <dbReference type="NCBI Taxonomy" id="417176"/>
    <lineage>
        <taxon>Eukaryota</taxon>
        <taxon>Fungi</taxon>
        <taxon>Fungi incertae sedis</taxon>
        <taxon>Zoopagomycota</taxon>
        <taxon>Kickxellomycotina</taxon>
        <taxon>Kickxellomycetes</taxon>
        <taxon>Kickxellales</taxon>
        <taxon>Kickxellaceae</taxon>
        <taxon>Coemansia</taxon>
    </lineage>
</organism>
<protein>
    <submittedName>
        <fullName evidence="1">Glycosyl phosphatidyl inositol anchor synthesis</fullName>
    </submittedName>
</protein>
<reference evidence="1" key="1">
    <citation type="submission" date="2022-07" db="EMBL/GenBank/DDBJ databases">
        <title>Phylogenomic reconstructions and comparative analyses of Kickxellomycotina fungi.</title>
        <authorList>
            <person name="Reynolds N.K."/>
            <person name="Stajich J.E."/>
            <person name="Barry K."/>
            <person name="Grigoriev I.V."/>
            <person name="Crous P."/>
            <person name="Smith M.E."/>
        </authorList>
    </citation>
    <scope>NUCLEOTIDE SEQUENCE</scope>
    <source>
        <strain evidence="1">CBS 190363</strain>
    </source>
</reference>
<dbReference type="Proteomes" id="UP001139981">
    <property type="component" value="Unassembled WGS sequence"/>
</dbReference>
<name>A0ACC1M0T2_9FUNG</name>
<evidence type="ECO:0000313" key="2">
    <source>
        <dbReference type="Proteomes" id="UP001139981"/>
    </source>
</evidence>
<keyword evidence="2" id="KW-1185">Reference proteome</keyword>
<sequence length="318" mass="35456">AREAVAVDRLVILVETLLVGLATLLGPITSKETERRGSLPRLHQLACWAILVVSTLLPFVHGSRLNRGARDQHYLYRLVTIYLAFAAPFVLLSISYESIFYFSYSMVLLLWLSIERALYYEKAENQLLAPTEQTRLSDLALQKSVSGAASPRSAQVFAASRTLELSDMRTSIMFLFFVNVAFFGTGNVASLASFSIDSVYRLITVFDPFMMSVLLLFKIFIPFFLVSAVFGVLNRSLELPPFSLFLFVLSTTDIMTVNFLFLVQDDGSWLDIGMSISHFCISGLFVLFTIVLFVLSHALVGRVLIPSASSSKAAKKQR</sequence>
<comment type="caution">
    <text evidence="1">The sequence shown here is derived from an EMBL/GenBank/DDBJ whole genome shotgun (WGS) entry which is preliminary data.</text>
</comment>
<gene>
    <name evidence="1" type="primary">MCD4</name>
    <name evidence="1" type="ORF">IWW38_003601</name>
</gene>
<proteinExistence type="predicted"/>
<dbReference type="EMBL" id="JANBVB010000978">
    <property type="protein sequence ID" value="KAJ2891476.1"/>
    <property type="molecule type" value="Genomic_DNA"/>
</dbReference>